<keyword evidence="5" id="KW-1185">Reference proteome</keyword>
<evidence type="ECO:0000259" key="3">
    <source>
        <dbReference type="Pfam" id="PF00685"/>
    </source>
</evidence>
<sequence>MTLPDFLIIGAMKCGTTTLASQLAAQDGLFLTDPKEPNFFSDDDQWNRGLDWYRNLFAEAPEGALKGEASTHYTKGSTHPKTLERMRPVLSAPRLVYMIRDPVARAMSHFVHEWSQGVLSHDIDAAFENHPPLVDYGLYAKQIAPFIDAYGSDAVLLTSLEQVKADPQGELTRIAAHVGYEGNVIWHQDLGAQNVSAERVRRLPMQSLLVENPVAEVLRRTLVPKPVRTWIRNRRRMKTRPELPKDQRVRMQEVFLEDRARLAQLFPDHLALNFCYPFAT</sequence>
<evidence type="ECO:0000313" key="5">
    <source>
        <dbReference type="Proteomes" id="UP000049455"/>
    </source>
</evidence>
<dbReference type="STRING" id="313367.JSE7799_00523"/>
<dbReference type="RefSeq" id="WP_055662212.1">
    <property type="nucleotide sequence ID" value="NZ_CYPR01000027.1"/>
</dbReference>
<dbReference type="Proteomes" id="UP000049455">
    <property type="component" value="Unassembled WGS sequence"/>
</dbReference>
<dbReference type="SUPFAM" id="SSF52540">
    <property type="entry name" value="P-loop containing nucleoside triphosphate hydrolases"/>
    <property type="match status" value="1"/>
</dbReference>
<gene>
    <name evidence="4" type="ORF">JSE7799_00523</name>
</gene>
<feature type="domain" description="Sulfotransferase" evidence="3">
    <location>
        <begin position="4"/>
        <end position="183"/>
    </location>
</feature>
<dbReference type="EMBL" id="CYPR01000027">
    <property type="protein sequence ID" value="CUH20650.1"/>
    <property type="molecule type" value="Genomic_DNA"/>
</dbReference>
<dbReference type="GO" id="GO:0008146">
    <property type="term" value="F:sulfotransferase activity"/>
    <property type="evidence" value="ECO:0007669"/>
    <property type="project" value="InterPro"/>
</dbReference>
<dbReference type="AlphaFoldDB" id="A0A0M7B7N9"/>
<dbReference type="InterPro" id="IPR027417">
    <property type="entry name" value="P-loop_NTPase"/>
</dbReference>
<evidence type="ECO:0000256" key="1">
    <source>
        <dbReference type="ARBA" id="ARBA00022679"/>
    </source>
</evidence>
<evidence type="ECO:0000256" key="2">
    <source>
        <dbReference type="ARBA" id="ARBA00023180"/>
    </source>
</evidence>
<keyword evidence="1 4" id="KW-0808">Transferase</keyword>
<keyword evidence="2" id="KW-0325">Glycoprotein</keyword>
<name>A0A0M7B7N9_9RHOB</name>
<protein>
    <submittedName>
        <fullName evidence="4">Sulfotransferase domain protein</fullName>
    </submittedName>
</protein>
<reference evidence="4 5" key="1">
    <citation type="submission" date="2015-09" db="EMBL/GenBank/DDBJ databases">
        <authorList>
            <person name="Jackson K.R."/>
            <person name="Lunt B.L."/>
            <person name="Fisher J.N.B."/>
            <person name="Gardner A.V."/>
            <person name="Bailey M.E."/>
            <person name="Deus L.M."/>
            <person name="Earl A.S."/>
            <person name="Gibby P.D."/>
            <person name="Hartmann K.A."/>
            <person name="Liu J.E."/>
            <person name="Manci A.M."/>
            <person name="Nielsen D.A."/>
            <person name="Solomon M.B."/>
            <person name="Breakwell D.P."/>
            <person name="Burnett S.H."/>
            <person name="Grose J.H."/>
        </authorList>
    </citation>
    <scope>NUCLEOTIDE SEQUENCE [LARGE SCALE GENOMIC DNA]</scope>
    <source>
        <strain evidence="4 5">CECT 7799</strain>
    </source>
</reference>
<accession>A0A0M7B7N9</accession>
<dbReference type="PANTHER" id="PTHR10605:SF56">
    <property type="entry name" value="BIFUNCTIONAL HEPARAN SULFATE N-DEACETYLASE_N-SULFOTRANSFERASE"/>
    <property type="match status" value="1"/>
</dbReference>
<dbReference type="Gene3D" id="3.40.50.300">
    <property type="entry name" value="P-loop containing nucleotide triphosphate hydrolases"/>
    <property type="match status" value="1"/>
</dbReference>
<dbReference type="InterPro" id="IPR037359">
    <property type="entry name" value="NST/OST"/>
</dbReference>
<dbReference type="Pfam" id="PF00685">
    <property type="entry name" value="Sulfotransfer_1"/>
    <property type="match status" value="1"/>
</dbReference>
<dbReference type="InterPro" id="IPR000863">
    <property type="entry name" value="Sulfotransferase_dom"/>
</dbReference>
<organism evidence="4 5">
    <name type="scientific">Jannaschia seosinensis</name>
    <dbReference type="NCBI Taxonomy" id="313367"/>
    <lineage>
        <taxon>Bacteria</taxon>
        <taxon>Pseudomonadati</taxon>
        <taxon>Pseudomonadota</taxon>
        <taxon>Alphaproteobacteria</taxon>
        <taxon>Rhodobacterales</taxon>
        <taxon>Roseobacteraceae</taxon>
        <taxon>Jannaschia</taxon>
    </lineage>
</organism>
<proteinExistence type="predicted"/>
<evidence type="ECO:0000313" key="4">
    <source>
        <dbReference type="EMBL" id="CUH20650.1"/>
    </source>
</evidence>
<dbReference type="OrthoDB" id="981508at2"/>
<dbReference type="PANTHER" id="PTHR10605">
    <property type="entry name" value="HEPARAN SULFATE SULFOTRANSFERASE"/>
    <property type="match status" value="1"/>
</dbReference>